<sequence length="218" mass="25335">MDSDSEMDTDSELELDEDIEDLLSTANQHNVIVTTLPDARTIIKYYEEFLSWIPYYGEDLGFREEQPKGPECSLCRKEAISDEQPLEYAGDFFTVLLTVEAQEIQEYGFLRCVYCFNTFHRHGCTLSISDTAYYKYKSDKTFACPLCVPEFQPKKVHVLVNDKKCFDINYMLLLFDAFFHMNCFNRNSSPTLSKLGLQICLQDINQYCKTILLYIDKG</sequence>
<comment type="caution">
    <text evidence="1">The sequence shown here is derived from an EMBL/GenBank/DDBJ whole genome shotgun (WGS) entry which is preliminary data.</text>
</comment>
<name>A0ABP1S7B7_9HEXA</name>
<evidence type="ECO:0000313" key="2">
    <source>
        <dbReference type="Proteomes" id="UP001642540"/>
    </source>
</evidence>
<organism evidence="1 2">
    <name type="scientific">Orchesella dallaii</name>
    <dbReference type="NCBI Taxonomy" id="48710"/>
    <lineage>
        <taxon>Eukaryota</taxon>
        <taxon>Metazoa</taxon>
        <taxon>Ecdysozoa</taxon>
        <taxon>Arthropoda</taxon>
        <taxon>Hexapoda</taxon>
        <taxon>Collembola</taxon>
        <taxon>Entomobryomorpha</taxon>
        <taxon>Entomobryoidea</taxon>
        <taxon>Orchesellidae</taxon>
        <taxon>Orchesellinae</taxon>
        <taxon>Orchesella</taxon>
    </lineage>
</organism>
<dbReference type="EMBL" id="CAXLJM020000163">
    <property type="protein sequence ID" value="CAL8145096.1"/>
    <property type="molecule type" value="Genomic_DNA"/>
</dbReference>
<dbReference type="Proteomes" id="UP001642540">
    <property type="component" value="Unassembled WGS sequence"/>
</dbReference>
<proteinExistence type="predicted"/>
<accession>A0ABP1S7B7</accession>
<evidence type="ECO:0000313" key="1">
    <source>
        <dbReference type="EMBL" id="CAL8145096.1"/>
    </source>
</evidence>
<gene>
    <name evidence="1" type="ORF">ODALV1_LOCUS30392</name>
</gene>
<keyword evidence="2" id="KW-1185">Reference proteome</keyword>
<reference evidence="1 2" key="1">
    <citation type="submission" date="2024-08" db="EMBL/GenBank/DDBJ databases">
        <authorList>
            <person name="Cucini C."/>
            <person name="Frati F."/>
        </authorList>
    </citation>
    <scope>NUCLEOTIDE SEQUENCE [LARGE SCALE GENOMIC DNA]</scope>
</reference>
<protein>
    <submittedName>
        <fullName evidence="1">Uncharacterized protein</fullName>
    </submittedName>
</protein>